<feature type="transmembrane region" description="Helical" evidence="1">
    <location>
        <begin position="100"/>
        <end position="124"/>
    </location>
</feature>
<reference evidence="2 3" key="1">
    <citation type="submission" date="2019-05" db="EMBL/GenBank/DDBJ databases">
        <title>Complete genome sequence of Izhakiella calystegiae KSNA2, an endophyte isolated from beach morning glory (Calystegia soldanella).</title>
        <authorList>
            <person name="Jiang L."/>
            <person name="Jeong J.C."/>
            <person name="Kim C.Y."/>
            <person name="Kim D.H."/>
            <person name="Kim S.W."/>
            <person name="Lee j."/>
        </authorList>
    </citation>
    <scope>NUCLEOTIDE SEQUENCE [LARGE SCALE GENOMIC DNA]</scope>
    <source>
        <strain evidence="2 3">KSNA2</strain>
    </source>
</reference>
<keyword evidence="1" id="KW-0472">Membrane</keyword>
<feature type="transmembrane region" description="Helical" evidence="1">
    <location>
        <begin position="71"/>
        <end position="88"/>
    </location>
</feature>
<sequence length="216" mass="24768">MVFDKKISAAPLLLGAAALIFPFFADVHFPLLGGKTVAWVEDAQSCWLLFGALFTLFYMRPGSLDEGSRQFWLWSVVWWLTLFGRGISWGRDYFPEGPRMVFRAISVVLIGTLVLAFFFSPALRRNVAERFRHERLPLWTIVVVVVTFLISDTVEHHRLLAPLFLHHHAWQDLIEELYELPFMIGLFLIAFAMMKHEKTAGSGVRALRRADEAPGY</sequence>
<feature type="transmembrane region" description="Helical" evidence="1">
    <location>
        <begin position="37"/>
        <end position="59"/>
    </location>
</feature>
<evidence type="ECO:0000256" key="1">
    <source>
        <dbReference type="SAM" id="Phobius"/>
    </source>
</evidence>
<evidence type="ECO:0008006" key="4">
    <source>
        <dbReference type="Google" id="ProtNLM"/>
    </source>
</evidence>
<dbReference type="RefSeq" id="WP_138096889.1">
    <property type="nucleotide sequence ID" value="NZ_CP040428.1"/>
</dbReference>
<name>A0A4P8YL30_9ENTR</name>
<protein>
    <recommendedName>
        <fullName evidence="4">Nitric oxide reductase</fullName>
    </recommendedName>
</protein>
<dbReference type="Proteomes" id="UP000302163">
    <property type="component" value="Chromosome"/>
</dbReference>
<evidence type="ECO:0000313" key="2">
    <source>
        <dbReference type="EMBL" id="QCT20873.1"/>
    </source>
</evidence>
<keyword evidence="3" id="KW-1185">Reference proteome</keyword>
<evidence type="ECO:0000313" key="3">
    <source>
        <dbReference type="Proteomes" id="UP000302163"/>
    </source>
</evidence>
<accession>A0A4P8YL30</accession>
<organism evidence="2 3">
    <name type="scientific">Jejubacter calystegiae</name>
    <dbReference type="NCBI Taxonomy" id="2579935"/>
    <lineage>
        <taxon>Bacteria</taxon>
        <taxon>Pseudomonadati</taxon>
        <taxon>Pseudomonadota</taxon>
        <taxon>Gammaproteobacteria</taxon>
        <taxon>Enterobacterales</taxon>
        <taxon>Enterobacteriaceae</taxon>
        <taxon>Jejubacter</taxon>
    </lineage>
</organism>
<dbReference type="AlphaFoldDB" id="A0A4P8YL30"/>
<feature type="transmembrane region" description="Helical" evidence="1">
    <location>
        <begin position="136"/>
        <end position="154"/>
    </location>
</feature>
<dbReference type="EMBL" id="CP040428">
    <property type="protein sequence ID" value="QCT20873.1"/>
    <property type="molecule type" value="Genomic_DNA"/>
</dbReference>
<keyword evidence="1" id="KW-1133">Transmembrane helix</keyword>
<keyword evidence="1" id="KW-0812">Transmembrane</keyword>
<gene>
    <name evidence="2" type="ORF">FEM41_15070</name>
</gene>
<dbReference type="KEGG" id="izh:FEM41_15070"/>
<feature type="transmembrane region" description="Helical" evidence="1">
    <location>
        <begin position="177"/>
        <end position="194"/>
    </location>
</feature>
<feature type="transmembrane region" description="Helical" evidence="1">
    <location>
        <begin position="7"/>
        <end position="25"/>
    </location>
</feature>
<dbReference type="OrthoDB" id="8613692at2"/>
<proteinExistence type="predicted"/>